<gene>
    <name evidence="1" type="ORF">MRATA1EN22A_LOCUS22162</name>
</gene>
<proteinExistence type="predicted"/>
<name>A0ACB1MJA2_RANTA</name>
<sequence>MPPPGPGAELPSLPQFLVRKQWLFVVEKQYICKELIFLLMPDAGKDGGQQQKKTSEDEMAAWHHRCNGHELGQTSGDGEGQGGLAAVHGVTKSQTRLSD</sequence>
<dbReference type="EMBL" id="OZ243562">
    <property type="protein sequence ID" value="CAN0499373.1"/>
    <property type="molecule type" value="Genomic_DNA"/>
</dbReference>
<evidence type="ECO:0000313" key="1">
    <source>
        <dbReference type="EMBL" id="CAN0499373.1"/>
    </source>
</evidence>
<accession>A0ACB1MJA2</accession>
<organism evidence="1 2">
    <name type="scientific">Rangifer tarandus platyrhynchus</name>
    <name type="common">Svalbard reindeer</name>
    <dbReference type="NCBI Taxonomy" id="3082113"/>
    <lineage>
        <taxon>Eukaryota</taxon>
        <taxon>Metazoa</taxon>
        <taxon>Chordata</taxon>
        <taxon>Craniata</taxon>
        <taxon>Vertebrata</taxon>
        <taxon>Euteleostomi</taxon>
        <taxon>Mammalia</taxon>
        <taxon>Eutheria</taxon>
        <taxon>Laurasiatheria</taxon>
        <taxon>Artiodactyla</taxon>
        <taxon>Ruminantia</taxon>
        <taxon>Pecora</taxon>
        <taxon>Cervidae</taxon>
        <taxon>Odocoileinae</taxon>
        <taxon>Rangifer</taxon>
    </lineage>
</organism>
<protein>
    <submittedName>
        <fullName evidence="1">Uncharacterized protein</fullName>
    </submittedName>
</protein>
<dbReference type="Proteomes" id="UP001162501">
    <property type="component" value="Chromosome 34"/>
</dbReference>
<evidence type="ECO:0000313" key="2">
    <source>
        <dbReference type="Proteomes" id="UP001162501"/>
    </source>
</evidence>
<reference evidence="1" key="1">
    <citation type="submission" date="2025-03" db="EMBL/GenBank/DDBJ databases">
        <authorList>
            <consortium name="ELIXIR-Norway"/>
            <consortium name="Elixir Norway"/>
        </authorList>
    </citation>
    <scope>NUCLEOTIDE SEQUENCE</scope>
</reference>